<gene>
    <name evidence="1" type="ORF">K490DRAFT_10895</name>
</gene>
<reference evidence="1" key="1">
    <citation type="journal article" date="2020" name="Stud. Mycol.">
        <title>101 Dothideomycetes genomes: a test case for predicting lifestyles and emergence of pathogens.</title>
        <authorList>
            <person name="Haridas S."/>
            <person name="Albert R."/>
            <person name="Binder M."/>
            <person name="Bloem J."/>
            <person name="Labutti K."/>
            <person name="Salamov A."/>
            <person name="Andreopoulos B."/>
            <person name="Baker S."/>
            <person name="Barry K."/>
            <person name="Bills G."/>
            <person name="Bluhm B."/>
            <person name="Cannon C."/>
            <person name="Castanera R."/>
            <person name="Culley D."/>
            <person name="Daum C."/>
            <person name="Ezra D."/>
            <person name="Gonzalez J."/>
            <person name="Henrissat B."/>
            <person name="Kuo A."/>
            <person name="Liang C."/>
            <person name="Lipzen A."/>
            <person name="Lutzoni F."/>
            <person name="Magnuson J."/>
            <person name="Mondo S."/>
            <person name="Nolan M."/>
            <person name="Ohm R."/>
            <person name="Pangilinan J."/>
            <person name="Park H.-J."/>
            <person name="Ramirez L."/>
            <person name="Alfaro M."/>
            <person name="Sun H."/>
            <person name="Tritt A."/>
            <person name="Yoshinaga Y."/>
            <person name="Zwiers L.-H."/>
            <person name="Turgeon B."/>
            <person name="Goodwin S."/>
            <person name="Spatafora J."/>
            <person name="Crous P."/>
            <person name="Grigoriev I."/>
        </authorList>
    </citation>
    <scope>NUCLEOTIDE SEQUENCE</scope>
    <source>
        <strain evidence="1">CBS 121410</strain>
    </source>
</reference>
<feature type="non-terminal residue" evidence="1">
    <location>
        <position position="250"/>
    </location>
</feature>
<dbReference type="PANTHER" id="PTHR37490:SF3">
    <property type="entry name" value="DUF3431 DOMAIN CONTAINING PROTEIN"/>
    <property type="match status" value="1"/>
</dbReference>
<keyword evidence="2" id="KW-1185">Reference proteome</keyword>
<sequence length="250" mass="28848">TVQRKPKRPNQEPVLRSWKAGAIVAAARATEDITWMDDLSTKWTPFPYNVDAWFPSPHLRIPTNKGHEAMVYLTFIIDHWDDLPPRTIFVHGHRKSWHQDDILKLVNHLQFPALESEGYISLRCDWYPSCPIEIRPLAHDTPAWGPGENRHETEYAIAEAWESLFPGTEIPETIAAPCCAQFAVTRDAIRRHGLSDYERMRNWLLDTTLDDNISGRVFEKLWAFIMTGESVHCPAPQRCACQFFDHCDAQ</sequence>
<dbReference type="InterPro" id="IPR021838">
    <property type="entry name" value="DUF3431"/>
</dbReference>
<organism evidence="1 2">
    <name type="scientific">Saccharata proteae CBS 121410</name>
    <dbReference type="NCBI Taxonomy" id="1314787"/>
    <lineage>
        <taxon>Eukaryota</taxon>
        <taxon>Fungi</taxon>
        <taxon>Dikarya</taxon>
        <taxon>Ascomycota</taxon>
        <taxon>Pezizomycotina</taxon>
        <taxon>Dothideomycetes</taxon>
        <taxon>Dothideomycetes incertae sedis</taxon>
        <taxon>Botryosphaeriales</taxon>
        <taxon>Saccharataceae</taxon>
        <taxon>Saccharata</taxon>
    </lineage>
</organism>
<accession>A0A9P4HPV9</accession>
<feature type="non-terminal residue" evidence="1">
    <location>
        <position position="1"/>
    </location>
</feature>
<dbReference type="OrthoDB" id="426718at2759"/>
<dbReference type="Pfam" id="PF11913">
    <property type="entry name" value="DUF3431"/>
    <property type="match status" value="1"/>
</dbReference>
<dbReference type="Proteomes" id="UP000799776">
    <property type="component" value="Unassembled WGS sequence"/>
</dbReference>
<name>A0A9P4HPV9_9PEZI</name>
<evidence type="ECO:0000313" key="1">
    <source>
        <dbReference type="EMBL" id="KAF2083794.1"/>
    </source>
</evidence>
<evidence type="ECO:0000313" key="2">
    <source>
        <dbReference type="Proteomes" id="UP000799776"/>
    </source>
</evidence>
<dbReference type="EMBL" id="ML978757">
    <property type="protein sequence ID" value="KAF2083794.1"/>
    <property type="molecule type" value="Genomic_DNA"/>
</dbReference>
<comment type="caution">
    <text evidence="1">The sequence shown here is derived from an EMBL/GenBank/DDBJ whole genome shotgun (WGS) entry which is preliminary data.</text>
</comment>
<dbReference type="PANTHER" id="PTHR37490">
    <property type="entry name" value="EXPRESSED PROTEIN"/>
    <property type="match status" value="1"/>
</dbReference>
<dbReference type="AlphaFoldDB" id="A0A9P4HPV9"/>
<protein>
    <submittedName>
        <fullName evidence="1">Uncharacterized protein</fullName>
    </submittedName>
</protein>
<proteinExistence type="predicted"/>